<dbReference type="Proteomes" id="UP001199106">
    <property type="component" value="Unassembled WGS sequence"/>
</dbReference>
<keyword evidence="2" id="KW-1185">Reference proteome</keyword>
<reference evidence="1" key="1">
    <citation type="submission" date="2021-07" db="EMBL/GenBank/DDBJ databases">
        <title>Genome Resource of American Ginseng Black Spot Pathogen Alternaria panax.</title>
        <authorList>
            <person name="Qiu C."/>
            <person name="Wang W."/>
            <person name="Liu Z."/>
        </authorList>
    </citation>
    <scope>NUCLEOTIDE SEQUENCE</scope>
    <source>
        <strain evidence="1">BNCC115425</strain>
    </source>
</reference>
<proteinExistence type="predicted"/>
<sequence length="214" mass="25343">MITALVCDYRRVTVSSEAQEKSSWLYDAAEKRLPPWTVQLTVRIDFEGKQYILDTTDGTISRRYCRVNGEYLPTYAANGPRSWRDRYTEPETVTLDEWLDQWKQKYLKTTVLTIPPDYGGCGSPSIILGRFDGKPDCYNYEEMHGMRMIYREYGWSVVENYRKEACIQALKLWYKVFRQHQREQLQIETLLEWEQQGISIPEIPKVDSVWRSKV</sequence>
<name>A0AAD4FG05_9PLEO</name>
<organism evidence="1 2">
    <name type="scientific">Alternaria panax</name>
    <dbReference type="NCBI Taxonomy" id="48097"/>
    <lineage>
        <taxon>Eukaryota</taxon>
        <taxon>Fungi</taxon>
        <taxon>Dikarya</taxon>
        <taxon>Ascomycota</taxon>
        <taxon>Pezizomycotina</taxon>
        <taxon>Dothideomycetes</taxon>
        <taxon>Pleosporomycetidae</taxon>
        <taxon>Pleosporales</taxon>
        <taxon>Pleosporineae</taxon>
        <taxon>Pleosporaceae</taxon>
        <taxon>Alternaria</taxon>
        <taxon>Alternaria sect. Panax</taxon>
    </lineage>
</organism>
<gene>
    <name evidence="1" type="ORF">G6011_06253</name>
</gene>
<protein>
    <submittedName>
        <fullName evidence="1">Uncharacterized protein</fullName>
    </submittedName>
</protein>
<evidence type="ECO:0000313" key="1">
    <source>
        <dbReference type="EMBL" id="KAG9189385.1"/>
    </source>
</evidence>
<evidence type="ECO:0000313" key="2">
    <source>
        <dbReference type="Proteomes" id="UP001199106"/>
    </source>
</evidence>
<accession>A0AAD4FG05</accession>
<comment type="caution">
    <text evidence="1">The sequence shown here is derived from an EMBL/GenBank/DDBJ whole genome shotgun (WGS) entry which is preliminary data.</text>
</comment>
<dbReference type="EMBL" id="JAANER010000005">
    <property type="protein sequence ID" value="KAG9189385.1"/>
    <property type="molecule type" value="Genomic_DNA"/>
</dbReference>
<dbReference type="AlphaFoldDB" id="A0AAD4FG05"/>